<sequence>MVGSGMAFRTGSELYLIPYLCRTPLIHHLLFLKSLLEAFMIFFYVVGAFTNIQVHMLMTPRPEIICGSHKELFRARIETAIRCTTASCSDTASTVQSNIDFGISILKCREV</sequence>
<accession>A0A2H1VQP4</accession>
<feature type="transmembrane region" description="Helical" evidence="1">
    <location>
        <begin position="25"/>
        <end position="49"/>
    </location>
</feature>
<protein>
    <submittedName>
        <fullName evidence="2">SFRICE_026574</fullName>
    </submittedName>
</protein>
<keyword evidence="1" id="KW-0812">Transmembrane</keyword>
<evidence type="ECO:0000256" key="1">
    <source>
        <dbReference type="SAM" id="Phobius"/>
    </source>
</evidence>
<dbReference type="EMBL" id="ODYU01003589">
    <property type="protein sequence ID" value="SOQ42554.1"/>
    <property type="molecule type" value="Genomic_DNA"/>
</dbReference>
<evidence type="ECO:0000313" key="2">
    <source>
        <dbReference type="EMBL" id="SOQ42554.1"/>
    </source>
</evidence>
<keyword evidence="1" id="KW-1133">Transmembrane helix</keyword>
<keyword evidence="1" id="KW-0472">Membrane</keyword>
<gene>
    <name evidence="2" type="ORF">SFRICE_026574</name>
</gene>
<name>A0A2H1VQP4_SPOFR</name>
<organism evidence="2">
    <name type="scientific">Spodoptera frugiperda</name>
    <name type="common">Fall armyworm</name>
    <dbReference type="NCBI Taxonomy" id="7108"/>
    <lineage>
        <taxon>Eukaryota</taxon>
        <taxon>Metazoa</taxon>
        <taxon>Ecdysozoa</taxon>
        <taxon>Arthropoda</taxon>
        <taxon>Hexapoda</taxon>
        <taxon>Insecta</taxon>
        <taxon>Pterygota</taxon>
        <taxon>Neoptera</taxon>
        <taxon>Endopterygota</taxon>
        <taxon>Lepidoptera</taxon>
        <taxon>Glossata</taxon>
        <taxon>Ditrysia</taxon>
        <taxon>Noctuoidea</taxon>
        <taxon>Noctuidae</taxon>
        <taxon>Amphipyrinae</taxon>
        <taxon>Spodoptera</taxon>
    </lineage>
</organism>
<reference evidence="2" key="1">
    <citation type="submission" date="2016-07" db="EMBL/GenBank/DDBJ databases">
        <authorList>
            <person name="Bretaudeau A."/>
        </authorList>
    </citation>
    <scope>NUCLEOTIDE SEQUENCE</scope>
    <source>
        <strain evidence="2">Rice</strain>
        <tissue evidence="2">Whole body</tissue>
    </source>
</reference>
<proteinExistence type="predicted"/>
<dbReference type="AlphaFoldDB" id="A0A2H1VQP4"/>